<dbReference type="EMBL" id="JAUEPN010000002">
    <property type="protein sequence ID" value="KAK3298132.1"/>
    <property type="molecule type" value="Genomic_DNA"/>
</dbReference>
<reference evidence="1" key="1">
    <citation type="journal article" date="2023" name="Mol. Phylogenet. Evol.">
        <title>Genome-scale phylogeny and comparative genomics of the fungal order Sordariales.</title>
        <authorList>
            <person name="Hensen N."/>
            <person name="Bonometti L."/>
            <person name="Westerberg I."/>
            <person name="Brannstrom I.O."/>
            <person name="Guillou S."/>
            <person name="Cros-Aarteil S."/>
            <person name="Calhoun S."/>
            <person name="Haridas S."/>
            <person name="Kuo A."/>
            <person name="Mondo S."/>
            <person name="Pangilinan J."/>
            <person name="Riley R."/>
            <person name="LaButti K."/>
            <person name="Andreopoulos B."/>
            <person name="Lipzen A."/>
            <person name="Chen C."/>
            <person name="Yan M."/>
            <person name="Daum C."/>
            <person name="Ng V."/>
            <person name="Clum A."/>
            <person name="Steindorff A."/>
            <person name="Ohm R.A."/>
            <person name="Martin F."/>
            <person name="Silar P."/>
            <person name="Natvig D.O."/>
            <person name="Lalanne C."/>
            <person name="Gautier V."/>
            <person name="Ament-Velasquez S.L."/>
            <person name="Kruys A."/>
            <person name="Hutchinson M.I."/>
            <person name="Powell A.J."/>
            <person name="Barry K."/>
            <person name="Miller A.N."/>
            <person name="Grigoriev I.V."/>
            <person name="Debuchy R."/>
            <person name="Gladieux P."/>
            <person name="Hiltunen Thoren M."/>
            <person name="Johannesson H."/>
        </authorList>
    </citation>
    <scope>NUCLEOTIDE SEQUENCE</scope>
    <source>
        <strain evidence="1">CBS 168.71</strain>
    </source>
</reference>
<evidence type="ECO:0000313" key="2">
    <source>
        <dbReference type="Proteomes" id="UP001278766"/>
    </source>
</evidence>
<evidence type="ECO:0000313" key="1">
    <source>
        <dbReference type="EMBL" id="KAK3298132.1"/>
    </source>
</evidence>
<comment type="caution">
    <text evidence="1">The sequence shown here is derived from an EMBL/GenBank/DDBJ whole genome shotgun (WGS) entry which is preliminary data.</text>
</comment>
<keyword evidence="2" id="KW-1185">Reference proteome</keyword>
<proteinExistence type="predicted"/>
<gene>
    <name evidence="1" type="ORF">B0H64DRAFT_65751</name>
</gene>
<protein>
    <submittedName>
        <fullName evidence="1">Uncharacterized protein</fullName>
    </submittedName>
</protein>
<dbReference type="AlphaFoldDB" id="A0AAE0HKA9"/>
<organism evidence="1 2">
    <name type="scientific">Chaetomium fimeti</name>
    <dbReference type="NCBI Taxonomy" id="1854472"/>
    <lineage>
        <taxon>Eukaryota</taxon>
        <taxon>Fungi</taxon>
        <taxon>Dikarya</taxon>
        <taxon>Ascomycota</taxon>
        <taxon>Pezizomycotina</taxon>
        <taxon>Sordariomycetes</taxon>
        <taxon>Sordariomycetidae</taxon>
        <taxon>Sordariales</taxon>
        <taxon>Chaetomiaceae</taxon>
        <taxon>Chaetomium</taxon>
    </lineage>
</organism>
<sequence length="208" mass="23907">MRLCSIFSPLLGGLRFTKRRVWNKRASWSASLSFMGFCFCETRRTTPWISRRPHIAGLHVSRLSKLLYNQENGEAGPLVCPLTKDDGCLLRLAQSTLFALSNRFHRGFGRQTVEHGNPEMSIFGGIYNNNNNYVHNTTTKSWDTRLVQPQTHLIMPVPLLSGRICRWLSEWARKGRQRERRALGNMFSTMTGLFRVERLLSSLLVKHG</sequence>
<dbReference type="Proteomes" id="UP001278766">
    <property type="component" value="Unassembled WGS sequence"/>
</dbReference>
<dbReference type="GeneID" id="87845527"/>
<accession>A0AAE0HKA9</accession>
<name>A0AAE0HKA9_9PEZI</name>
<reference evidence="1" key="2">
    <citation type="submission" date="2023-06" db="EMBL/GenBank/DDBJ databases">
        <authorList>
            <consortium name="Lawrence Berkeley National Laboratory"/>
            <person name="Haridas S."/>
            <person name="Hensen N."/>
            <person name="Bonometti L."/>
            <person name="Westerberg I."/>
            <person name="Brannstrom I.O."/>
            <person name="Guillou S."/>
            <person name="Cros-Aarteil S."/>
            <person name="Calhoun S."/>
            <person name="Kuo A."/>
            <person name="Mondo S."/>
            <person name="Pangilinan J."/>
            <person name="Riley R."/>
            <person name="Labutti K."/>
            <person name="Andreopoulos B."/>
            <person name="Lipzen A."/>
            <person name="Chen C."/>
            <person name="Yanf M."/>
            <person name="Daum C."/>
            <person name="Ng V."/>
            <person name="Clum A."/>
            <person name="Steindorff A."/>
            <person name="Ohm R."/>
            <person name="Martin F."/>
            <person name="Silar P."/>
            <person name="Natvig D."/>
            <person name="Lalanne C."/>
            <person name="Gautier V."/>
            <person name="Ament-Velasquez S.L."/>
            <person name="Kruys A."/>
            <person name="Hutchinson M.I."/>
            <person name="Powell A.J."/>
            <person name="Barry K."/>
            <person name="Miller A.N."/>
            <person name="Grigoriev I.V."/>
            <person name="Debuchy R."/>
            <person name="Gladieux P."/>
            <person name="Thoren M.H."/>
            <person name="Johannesson H."/>
        </authorList>
    </citation>
    <scope>NUCLEOTIDE SEQUENCE</scope>
    <source>
        <strain evidence="1">CBS 168.71</strain>
    </source>
</reference>
<dbReference type="RefSeq" id="XP_062661646.1">
    <property type="nucleotide sequence ID" value="XM_062808579.1"/>
</dbReference>